<dbReference type="Pfam" id="PF06663">
    <property type="entry name" value="CNK2_3_dom"/>
    <property type="match status" value="1"/>
</dbReference>
<dbReference type="GO" id="GO:0016301">
    <property type="term" value="F:kinase activity"/>
    <property type="evidence" value="ECO:0007669"/>
    <property type="project" value="UniProtKB-KW"/>
</dbReference>
<dbReference type="GeneID" id="105897100"/>
<keyword evidence="6" id="KW-0808">Transferase</keyword>
<dbReference type="KEGG" id="char:105897100"/>
<evidence type="ECO:0000313" key="6">
    <source>
        <dbReference type="RefSeq" id="XP_042565901.1"/>
    </source>
</evidence>
<feature type="compositionally biased region" description="Polar residues" evidence="1">
    <location>
        <begin position="747"/>
        <end position="758"/>
    </location>
</feature>
<keyword evidence="5" id="KW-1185">Reference proteome</keyword>
<reference evidence="6" key="1">
    <citation type="submission" date="2025-08" db="UniProtKB">
        <authorList>
            <consortium name="RefSeq"/>
        </authorList>
    </citation>
    <scope>IDENTIFICATION</scope>
</reference>
<dbReference type="GO" id="GO:0009966">
    <property type="term" value="P:regulation of signal transduction"/>
    <property type="evidence" value="ECO:0007669"/>
    <property type="project" value="InterPro"/>
</dbReference>
<feature type="compositionally biased region" description="Basic residues" evidence="1">
    <location>
        <begin position="884"/>
        <end position="893"/>
    </location>
</feature>
<dbReference type="InterPro" id="IPR001478">
    <property type="entry name" value="PDZ"/>
</dbReference>
<evidence type="ECO:0000259" key="4">
    <source>
        <dbReference type="PROSITE" id="PS51290"/>
    </source>
</evidence>
<feature type="domain" description="PH" evidence="2">
    <location>
        <begin position="565"/>
        <end position="664"/>
    </location>
</feature>
<dbReference type="PROSITE" id="PS51290">
    <property type="entry name" value="CRIC"/>
    <property type="match status" value="1"/>
</dbReference>
<dbReference type="Proteomes" id="UP000515152">
    <property type="component" value="Chromosome 15"/>
</dbReference>
<dbReference type="PROSITE" id="PS50106">
    <property type="entry name" value="PDZ"/>
    <property type="match status" value="1"/>
</dbReference>
<name>A0A8M1KPB7_CLUHA</name>
<feature type="region of interest" description="Disordered" evidence="1">
    <location>
        <begin position="705"/>
        <end position="790"/>
    </location>
</feature>
<dbReference type="PROSITE" id="PS50003">
    <property type="entry name" value="PH_DOMAIN"/>
    <property type="match status" value="1"/>
</dbReference>
<dbReference type="AlphaFoldDB" id="A0A8M1KPB7"/>
<proteinExistence type="predicted"/>
<evidence type="ECO:0000256" key="1">
    <source>
        <dbReference type="SAM" id="MobiDB-lite"/>
    </source>
</evidence>
<dbReference type="OrthoDB" id="74412at2759"/>
<dbReference type="SMART" id="SM00228">
    <property type="entry name" value="PDZ"/>
    <property type="match status" value="1"/>
</dbReference>
<dbReference type="GO" id="GO:0005737">
    <property type="term" value="C:cytoplasm"/>
    <property type="evidence" value="ECO:0007669"/>
    <property type="project" value="InterPro"/>
</dbReference>
<protein>
    <submittedName>
        <fullName evidence="6">Connector enhancer of kinase suppressor of ras 3</fullName>
    </submittedName>
</protein>
<feature type="compositionally biased region" description="Low complexity" evidence="1">
    <location>
        <begin position="773"/>
        <end position="784"/>
    </location>
</feature>
<accession>A0A8M1KPB7</accession>
<feature type="domain" description="CRIC" evidence="4">
    <location>
        <begin position="30"/>
        <end position="124"/>
    </location>
</feature>
<dbReference type="InterPro" id="IPR017874">
    <property type="entry name" value="CRIC_domain"/>
</dbReference>
<sequence length="916" mass="102471">MAVTRIGHQELFLEAVDLLCALNYGVETDNMKMLVGRMRAASNNLHNVASERRRSPAHDGGAARKPPNEFLTAVVELIGAAKNLLAWLDRTPLTGISDFTSTKNRIIQLCLELTTTVQKDCTVYEMEEKILEVSRLLTSVCDQTMRMTSDPLRNHMACLEEVNITNIKPGEGLGMYIKSTYDGLHIITGTTEHSPADRTHRIHAGDEVIQVNRQTVVGWQLKNLVTKLRENPLSVLLMVKKRPSGTCSFTPAPLKNMRWRPPAQQNLACPRPAQAPRSPVEAPVKKEKPAILDLYIPPPPSAPYAPRDAKPTVCTGVKLRAKRSQSPNSFLDHEGRRRFTIADYESKAVPSPVPSPVELPVPQARMRQRAPSRGKPRPVSMPVDTCLGLSDSPSRLGPPGRKGENPLHRYLSNERIATISEETPCYPLPYRPLAGAERPLTRGVDHIRGSQCFINAELHNSATIPYQEALAKKAPKPKPAQSPNEPSLLSSWIARLKLLTHADLPSACPAMASTLEFRVIVSPSEVTPREARRDRPGSVRHCSRRPPRGNAVMSRRKVSVKDLGQGECYGWLYKKKDSRGFLGTRWKKYWFVLKRSALYWYTSQMADKAEGYIYTRDFTLEQATEYKKKYAMKASHPQIMSLYFAAESVKEMNKWLSAFKEASIQRIPTTACEDEGCYSEESDHEETESVEVACQLYTEQLTAGSINEELPPPRCSSSPRCTSVPCSSPASATSSQTSVTAATSQTESWLDITTISTGPPSLDPPQSEEDEPQQQQQQQEQQPSTEEDEMERLYLHLKEARLSPTGLLQPASKRDYRASFIKRCQDEVINEKLHHVRTLNSTLKSKEADLLCLEQVLADPSLSAYKYRQWREANVLLLQEVAKRRQPPGRRHSPPPQEPTQTTAGSAAPYYTETSV</sequence>
<dbReference type="InterPro" id="IPR051566">
    <property type="entry name" value="CNKSR"/>
</dbReference>
<dbReference type="GO" id="GO:0016020">
    <property type="term" value="C:membrane"/>
    <property type="evidence" value="ECO:0007669"/>
    <property type="project" value="InterPro"/>
</dbReference>
<dbReference type="Pfam" id="PF00595">
    <property type="entry name" value="PDZ"/>
    <property type="match status" value="1"/>
</dbReference>
<feature type="compositionally biased region" description="Basic and acidic residues" evidence="1">
    <location>
        <begin position="528"/>
        <end position="537"/>
    </location>
</feature>
<evidence type="ECO:0000313" key="5">
    <source>
        <dbReference type="Proteomes" id="UP000515152"/>
    </source>
</evidence>
<feature type="region of interest" description="Disordered" evidence="1">
    <location>
        <begin position="528"/>
        <end position="551"/>
    </location>
</feature>
<dbReference type="FunFam" id="2.30.42.10:FF:000060">
    <property type="entry name" value="Connector enhancer of kinase suppressor of Ras 2"/>
    <property type="match status" value="1"/>
</dbReference>
<feature type="compositionally biased region" description="Low complexity" evidence="1">
    <location>
        <begin position="715"/>
        <end position="746"/>
    </location>
</feature>
<feature type="region of interest" description="Disordered" evidence="1">
    <location>
        <begin position="46"/>
        <end position="65"/>
    </location>
</feature>
<dbReference type="InterPro" id="IPR010599">
    <property type="entry name" value="CNK2/3_dom"/>
</dbReference>
<organism evidence="5 6">
    <name type="scientific">Clupea harengus</name>
    <name type="common">Atlantic herring</name>
    <dbReference type="NCBI Taxonomy" id="7950"/>
    <lineage>
        <taxon>Eukaryota</taxon>
        <taxon>Metazoa</taxon>
        <taxon>Chordata</taxon>
        <taxon>Craniata</taxon>
        <taxon>Vertebrata</taxon>
        <taxon>Euteleostomi</taxon>
        <taxon>Actinopterygii</taxon>
        <taxon>Neopterygii</taxon>
        <taxon>Teleostei</taxon>
        <taxon>Clupei</taxon>
        <taxon>Clupeiformes</taxon>
        <taxon>Clupeoidei</taxon>
        <taxon>Clupeidae</taxon>
        <taxon>Clupea</taxon>
    </lineage>
</organism>
<dbReference type="InterPro" id="IPR001849">
    <property type="entry name" value="PH_domain"/>
</dbReference>
<evidence type="ECO:0000259" key="2">
    <source>
        <dbReference type="PROSITE" id="PS50003"/>
    </source>
</evidence>
<feature type="domain" description="PDZ" evidence="3">
    <location>
        <begin position="161"/>
        <end position="243"/>
    </location>
</feature>
<feature type="region of interest" description="Disordered" evidence="1">
    <location>
        <begin position="347"/>
        <end position="407"/>
    </location>
</feature>
<feature type="region of interest" description="Disordered" evidence="1">
    <location>
        <begin position="883"/>
        <end position="916"/>
    </location>
</feature>
<dbReference type="PANTHER" id="PTHR12844">
    <property type="entry name" value="CONNECTOR ENCHANCER OF KINASE SUPPRESSOR OF RAS"/>
    <property type="match status" value="1"/>
</dbReference>
<dbReference type="Pfam" id="PF00169">
    <property type="entry name" value="PH"/>
    <property type="match status" value="1"/>
</dbReference>
<dbReference type="CDD" id="cd06748">
    <property type="entry name" value="PDZ_CNK1_2_3-like"/>
    <property type="match status" value="1"/>
</dbReference>
<feature type="compositionally biased region" description="Basic residues" evidence="1">
    <location>
        <begin position="366"/>
        <end position="376"/>
    </location>
</feature>
<gene>
    <name evidence="6" type="primary">LOC105897100</name>
</gene>
<keyword evidence="6" id="KW-0418">Kinase</keyword>
<evidence type="ECO:0000259" key="3">
    <source>
        <dbReference type="PROSITE" id="PS50106"/>
    </source>
</evidence>
<dbReference type="RefSeq" id="XP_042565901.1">
    <property type="nucleotide sequence ID" value="XM_042709967.1"/>
</dbReference>
<dbReference type="SMART" id="SM00233">
    <property type="entry name" value="PH"/>
    <property type="match status" value="1"/>
</dbReference>
<dbReference type="PANTHER" id="PTHR12844:SF17">
    <property type="entry name" value="CONNECTOR ENHANCER OF KINASE SUPPRESSOR OF RAS 3"/>
    <property type="match status" value="1"/>
</dbReference>
<dbReference type="Pfam" id="PF10534">
    <property type="entry name" value="CRIC_ras_sig"/>
    <property type="match status" value="1"/>
</dbReference>